<dbReference type="RefSeq" id="WP_092033740.1">
    <property type="nucleotide sequence ID" value="NZ_BGZI01000016.1"/>
</dbReference>
<dbReference type="GO" id="GO:0005886">
    <property type="term" value="C:plasma membrane"/>
    <property type="evidence" value="ECO:0007669"/>
    <property type="project" value="UniProtKB-SubCell"/>
</dbReference>
<comment type="caution">
    <text evidence="2">The sequence shown here is derived from an EMBL/GenBank/DDBJ whole genome shotgun (WGS) entry which is preliminary data.</text>
</comment>
<dbReference type="AlphaFoldDB" id="A0A5M3Q0W7"/>
<keyword evidence="1" id="KW-1003">Cell membrane</keyword>
<dbReference type="GO" id="GO:0008381">
    <property type="term" value="F:mechanosensitive monoatomic ion channel activity"/>
    <property type="evidence" value="ECO:0007669"/>
    <property type="project" value="InterPro"/>
</dbReference>
<gene>
    <name evidence="2" type="primary">cmpX</name>
    <name evidence="2" type="ORF">MSSD14B_25120</name>
</gene>
<dbReference type="Proteomes" id="UP000387223">
    <property type="component" value="Unassembled WGS sequence"/>
</dbReference>
<keyword evidence="1" id="KW-0407">Ion channel</keyword>
<name>A0A5M3Q0W7_9GAMM</name>
<proteinExistence type="inferred from homology"/>
<keyword evidence="1" id="KW-1133">Transmembrane helix</keyword>
<comment type="function">
    <text evidence="1">Mechanosensitive channel that participates in the regulation of osmotic pressure changes within the cell, opening in response to stretch forces in the membrane lipid bilayer, without the need for other proteins. Contributes to normal resistance to hypoosmotic shock. Forms an ion channel of 1.0 nanosiemens conductance with a slight preference for anions.</text>
</comment>
<comment type="caution">
    <text evidence="1">Lacks conserved residue(s) required for the propagation of feature annotation.</text>
</comment>
<organism evidence="2 3">
    <name type="scientific">Marinobacter salsuginis</name>
    <dbReference type="NCBI Taxonomy" id="418719"/>
    <lineage>
        <taxon>Bacteria</taxon>
        <taxon>Pseudomonadati</taxon>
        <taxon>Pseudomonadota</taxon>
        <taxon>Gammaproteobacteria</taxon>
        <taxon>Pseudomonadales</taxon>
        <taxon>Marinobacteraceae</taxon>
        <taxon>Marinobacter</taxon>
    </lineage>
</organism>
<keyword evidence="1" id="KW-0406">Ion transport</keyword>
<keyword evidence="1" id="KW-0997">Cell inner membrane</keyword>
<feature type="transmembrane region" description="Helical" evidence="1">
    <location>
        <begin position="86"/>
        <end position="104"/>
    </location>
</feature>
<reference evidence="2 3" key="1">
    <citation type="journal article" date="2019" name="J. Gen. Appl. Microbiol.">
        <title>Aerobic degradation of cis-dichloroethene by the marine bacterium Marinobacter salsuginis strain 5N-3.</title>
        <authorList>
            <person name="Inoue Y."/>
            <person name="Fukunaga Y."/>
            <person name="Katsumata H."/>
            <person name="Ohji S."/>
            <person name="Hosoyama A."/>
            <person name="Mori K."/>
            <person name="Ando K."/>
        </authorList>
    </citation>
    <scope>NUCLEOTIDE SEQUENCE [LARGE SCALE GENOMIC DNA]</scope>
    <source>
        <strain evidence="2 3">NBRC 109114</strain>
    </source>
</reference>
<dbReference type="InterPro" id="IPR045275">
    <property type="entry name" value="MscS_archaea/bacteria_type"/>
</dbReference>
<feature type="transmembrane region" description="Helical" evidence="1">
    <location>
        <begin position="188"/>
        <end position="209"/>
    </location>
</feature>
<dbReference type="EMBL" id="BGZI01000016">
    <property type="protein sequence ID" value="GBO88844.1"/>
    <property type="molecule type" value="Genomic_DNA"/>
</dbReference>
<evidence type="ECO:0000313" key="3">
    <source>
        <dbReference type="Proteomes" id="UP000387223"/>
    </source>
</evidence>
<dbReference type="Gene3D" id="1.10.287.1260">
    <property type="match status" value="1"/>
</dbReference>
<dbReference type="InterPro" id="IPR008910">
    <property type="entry name" value="MSC_TM_helix"/>
</dbReference>
<dbReference type="PANTHER" id="PTHR30221:SF1">
    <property type="entry name" value="SMALL-CONDUCTANCE MECHANOSENSITIVE CHANNEL"/>
    <property type="match status" value="1"/>
</dbReference>
<dbReference type="PANTHER" id="PTHR30221">
    <property type="entry name" value="SMALL-CONDUCTANCE MECHANOSENSITIVE CHANNEL"/>
    <property type="match status" value="1"/>
</dbReference>
<accession>A0A5M3Q0W7</accession>
<evidence type="ECO:0000313" key="2">
    <source>
        <dbReference type="EMBL" id="GBO88844.1"/>
    </source>
</evidence>
<evidence type="ECO:0000256" key="1">
    <source>
        <dbReference type="RuleBase" id="RU369025"/>
    </source>
</evidence>
<protein>
    <recommendedName>
        <fullName evidence="1">Small-conductance mechanosensitive channel</fullName>
    </recommendedName>
</protein>
<feature type="transmembrane region" description="Helical" evidence="1">
    <location>
        <begin position="24"/>
        <end position="45"/>
    </location>
</feature>
<comment type="subcellular location">
    <subcellularLocation>
        <location evidence="1">Cell inner membrane</location>
        <topology evidence="1">Multi-pass membrane protein</topology>
    </subcellularLocation>
</comment>
<comment type="similarity">
    <text evidence="1">Belongs to the MscS (TC 1.A.23) family.</text>
</comment>
<keyword evidence="1" id="KW-0472">Membrane</keyword>
<keyword evidence="1" id="KW-0813">Transport</keyword>
<sequence>MNLDAWARALTTALENFWGKIAAFAPNLLAVLAIVLIGLWVVRLVGKAVALTLRKLGTDSLFEKIGLSNWLETAGVQVPPSEALAVLVRVFLAFLILLSAAETLGLERVSSVMDEFVVYLPKLFGAVIVVVVGMFLAHHFKRSVERTLEHLGVDYARTVSQVVYGVTLLITASIAINQLQIATDLFDLLFAIVLASVGLAVAISFGLGARNISEQLISGVYIREQLTPGETLVVNGETGTVLAVGNVNTLIQVGSDLRRIPNAVLLQTVFTIRNDEPDANE</sequence>
<dbReference type="Pfam" id="PF05552">
    <property type="entry name" value="MS_channel_1st_1"/>
    <property type="match status" value="2"/>
</dbReference>
<feature type="transmembrane region" description="Helical" evidence="1">
    <location>
        <begin position="116"/>
        <end position="137"/>
    </location>
</feature>
<keyword evidence="1" id="KW-0812">Transmembrane</keyword>
<comment type="subunit">
    <text evidence="1">Homoheptamer.</text>
</comment>
<feature type="transmembrane region" description="Helical" evidence="1">
    <location>
        <begin position="158"/>
        <end position="176"/>
    </location>
</feature>